<dbReference type="AlphaFoldDB" id="Q22BL4"/>
<dbReference type="Proteomes" id="UP000009168">
    <property type="component" value="Unassembled WGS sequence"/>
</dbReference>
<accession>Q22BL4</accession>
<gene>
    <name evidence="2" type="ORF">TTHERM_01098990</name>
</gene>
<dbReference type="InParanoid" id="Q22BL4"/>
<evidence type="ECO:0000313" key="2">
    <source>
        <dbReference type="EMBL" id="EAR82652.1"/>
    </source>
</evidence>
<evidence type="ECO:0000313" key="3">
    <source>
        <dbReference type="Proteomes" id="UP000009168"/>
    </source>
</evidence>
<protein>
    <recommendedName>
        <fullName evidence="4">Transmembrane protein</fullName>
    </recommendedName>
</protein>
<reference evidence="3" key="1">
    <citation type="journal article" date="2006" name="PLoS Biol.">
        <title>Macronuclear genome sequence of the ciliate Tetrahymena thermophila, a model eukaryote.</title>
        <authorList>
            <person name="Eisen J.A."/>
            <person name="Coyne R.S."/>
            <person name="Wu M."/>
            <person name="Wu D."/>
            <person name="Thiagarajan M."/>
            <person name="Wortman J.R."/>
            <person name="Badger J.H."/>
            <person name="Ren Q."/>
            <person name="Amedeo P."/>
            <person name="Jones K.M."/>
            <person name="Tallon L.J."/>
            <person name="Delcher A.L."/>
            <person name="Salzberg S.L."/>
            <person name="Silva J.C."/>
            <person name="Haas B.J."/>
            <person name="Majoros W.H."/>
            <person name="Farzad M."/>
            <person name="Carlton J.M."/>
            <person name="Smith R.K. Jr."/>
            <person name="Garg J."/>
            <person name="Pearlman R.E."/>
            <person name="Karrer K.M."/>
            <person name="Sun L."/>
            <person name="Manning G."/>
            <person name="Elde N.C."/>
            <person name="Turkewitz A.P."/>
            <person name="Asai D.J."/>
            <person name="Wilkes D.E."/>
            <person name="Wang Y."/>
            <person name="Cai H."/>
            <person name="Collins K."/>
            <person name="Stewart B.A."/>
            <person name="Lee S.R."/>
            <person name="Wilamowska K."/>
            <person name="Weinberg Z."/>
            <person name="Ruzzo W.L."/>
            <person name="Wloga D."/>
            <person name="Gaertig J."/>
            <person name="Frankel J."/>
            <person name="Tsao C.-C."/>
            <person name="Gorovsky M.A."/>
            <person name="Keeling P.J."/>
            <person name="Waller R.F."/>
            <person name="Patron N.J."/>
            <person name="Cherry J.M."/>
            <person name="Stover N.A."/>
            <person name="Krieger C.J."/>
            <person name="del Toro C."/>
            <person name="Ryder H.F."/>
            <person name="Williamson S.C."/>
            <person name="Barbeau R.A."/>
            <person name="Hamilton E.P."/>
            <person name="Orias E."/>
        </authorList>
    </citation>
    <scope>NUCLEOTIDE SEQUENCE [LARGE SCALE GENOMIC DNA]</scope>
    <source>
        <strain evidence="3">SB210</strain>
    </source>
</reference>
<dbReference type="KEGG" id="tet:TTHERM_01098990"/>
<dbReference type="GeneID" id="7846198"/>
<dbReference type="HOGENOM" id="CLU_1566025_0_0_1"/>
<evidence type="ECO:0000256" key="1">
    <source>
        <dbReference type="SAM" id="SignalP"/>
    </source>
</evidence>
<keyword evidence="3" id="KW-1185">Reference proteome</keyword>
<dbReference type="EMBL" id="GG662602">
    <property type="protein sequence ID" value="EAR82652.1"/>
    <property type="molecule type" value="Genomic_DNA"/>
</dbReference>
<organism evidence="2 3">
    <name type="scientific">Tetrahymena thermophila (strain SB210)</name>
    <dbReference type="NCBI Taxonomy" id="312017"/>
    <lineage>
        <taxon>Eukaryota</taxon>
        <taxon>Sar</taxon>
        <taxon>Alveolata</taxon>
        <taxon>Ciliophora</taxon>
        <taxon>Intramacronucleata</taxon>
        <taxon>Oligohymenophorea</taxon>
        <taxon>Hymenostomatida</taxon>
        <taxon>Tetrahymenina</taxon>
        <taxon>Tetrahymenidae</taxon>
        <taxon>Tetrahymena</taxon>
    </lineage>
</organism>
<feature type="signal peptide" evidence="1">
    <location>
        <begin position="1"/>
        <end position="18"/>
    </location>
</feature>
<name>Q22BL4_TETTS</name>
<feature type="chain" id="PRO_5004200599" description="Transmembrane protein" evidence="1">
    <location>
        <begin position="19"/>
        <end position="171"/>
    </location>
</feature>
<sequence length="171" mass="20007">MAFKNFAIIFCIFAVVFAQSPYNYTYLQQILENEQCNTLKTKFSEECKKTSPNQIYPCLLKLMSENHCDKIAEYEQVLDSDKYCDSVKIDGEKECQGSEDSQCLVNYMSVNDCVSLIIYKEYVFDNDEYCNSIKLSLQESCNKEEKPIECYFQYMKVDDCVSEIEIENKKI</sequence>
<dbReference type="RefSeq" id="XP_001030315.1">
    <property type="nucleotide sequence ID" value="XM_001030315.1"/>
</dbReference>
<proteinExistence type="predicted"/>
<keyword evidence="1" id="KW-0732">Signal</keyword>
<evidence type="ECO:0008006" key="4">
    <source>
        <dbReference type="Google" id="ProtNLM"/>
    </source>
</evidence>